<comment type="caution">
    <text evidence="1">The sequence shown here is derived from an EMBL/GenBank/DDBJ whole genome shotgun (WGS) entry which is preliminary data.</text>
</comment>
<accession>A0A6L7FY86</accession>
<evidence type="ECO:0000313" key="2">
    <source>
        <dbReference type="Proteomes" id="UP000477911"/>
    </source>
</evidence>
<gene>
    <name evidence="1" type="ORF">GR170_00035</name>
</gene>
<dbReference type="RefSeq" id="WP_160890764.1">
    <property type="nucleotide sequence ID" value="NZ_WUMU01000001.1"/>
</dbReference>
<dbReference type="EMBL" id="WUMU01000001">
    <property type="protein sequence ID" value="MXN16208.1"/>
    <property type="molecule type" value="Genomic_DNA"/>
</dbReference>
<proteinExistence type="predicted"/>
<dbReference type="AlphaFoldDB" id="A0A6L7FY86"/>
<protein>
    <submittedName>
        <fullName evidence="1">Uncharacterized protein</fullName>
    </submittedName>
</protein>
<name>A0A6L7FY86_9RHOB</name>
<evidence type="ECO:0000313" key="1">
    <source>
        <dbReference type="EMBL" id="MXN16208.1"/>
    </source>
</evidence>
<dbReference type="Proteomes" id="UP000477911">
    <property type="component" value="Unassembled WGS sequence"/>
</dbReference>
<organism evidence="1 2">
    <name type="scientific">Pseudooceanicola albus</name>
    <dbReference type="NCBI Taxonomy" id="2692189"/>
    <lineage>
        <taxon>Bacteria</taxon>
        <taxon>Pseudomonadati</taxon>
        <taxon>Pseudomonadota</taxon>
        <taxon>Alphaproteobacteria</taxon>
        <taxon>Rhodobacterales</taxon>
        <taxon>Paracoccaceae</taxon>
        <taxon>Pseudooceanicola</taxon>
    </lineage>
</organism>
<keyword evidence="2" id="KW-1185">Reference proteome</keyword>
<reference evidence="1 2" key="1">
    <citation type="submission" date="2019-12" db="EMBL/GenBank/DDBJ databases">
        <authorList>
            <person name="Li M."/>
        </authorList>
    </citation>
    <scope>NUCLEOTIDE SEQUENCE [LARGE SCALE GENOMIC DNA]</scope>
    <source>
        <strain evidence="1 2">GBMRC 2024</strain>
    </source>
</reference>
<sequence>MFDEITRLRRAKDEAQRIADETDNPHLRRVCTALAGEMRIMLRRMRREIPE</sequence>